<keyword evidence="4" id="KW-0808">Transferase</keyword>
<dbReference type="InterPro" id="IPR001584">
    <property type="entry name" value="Integrase_cat-core"/>
</dbReference>
<feature type="domain" description="Integrase catalytic" evidence="13">
    <location>
        <begin position="1041"/>
        <end position="1203"/>
    </location>
</feature>
<dbReference type="SUPFAM" id="SSF56672">
    <property type="entry name" value="DNA/RNA polymerases"/>
    <property type="match status" value="1"/>
</dbReference>
<evidence type="ECO:0000256" key="4">
    <source>
        <dbReference type="ARBA" id="ARBA00022679"/>
    </source>
</evidence>
<dbReference type="CDD" id="cd01647">
    <property type="entry name" value="RT_LTR"/>
    <property type="match status" value="1"/>
</dbReference>
<evidence type="ECO:0000256" key="6">
    <source>
        <dbReference type="ARBA" id="ARBA00022722"/>
    </source>
</evidence>
<dbReference type="GeneID" id="132712113"/>
<dbReference type="SUPFAM" id="SSF50630">
    <property type="entry name" value="Acid proteases"/>
    <property type="match status" value="1"/>
</dbReference>
<feature type="compositionally biased region" description="Basic and acidic residues" evidence="11">
    <location>
        <begin position="1349"/>
        <end position="1362"/>
    </location>
</feature>
<proteinExistence type="inferred from homology"/>
<evidence type="ECO:0000256" key="8">
    <source>
        <dbReference type="ARBA" id="ARBA00022801"/>
    </source>
</evidence>
<name>A0ABM3ZJR9_PANGU</name>
<keyword evidence="9" id="KW-0695">RNA-directed DNA polymerase</keyword>
<feature type="compositionally biased region" description="Polar residues" evidence="11">
    <location>
        <begin position="1297"/>
        <end position="1308"/>
    </location>
</feature>
<evidence type="ECO:0000256" key="3">
    <source>
        <dbReference type="ARBA" id="ARBA00012493"/>
    </source>
</evidence>
<evidence type="ECO:0000259" key="12">
    <source>
        <dbReference type="PROSITE" id="PS50878"/>
    </source>
</evidence>
<dbReference type="InterPro" id="IPR036397">
    <property type="entry name" value="RNaseH_sf"/>
</dbReference>
<keyword evidence="7" id="KW-0255">Endonuclease</keyword>
<dbReference type="InterPro" id="IPR000477">
    <property type="entry name" value="RT_dom"/>
</dbReference>
<dbReference type="InterPro" id="IPR050951">
    <property type="entry name" value="Retrovirus_Pol_polyprotein"/>
</dbReference>
<dbReference type="InterPro" id="IPR043502">
    <property type="entry name" value="DNA/RNA_pol_sf"/>
</dbReference>
<dbReference type="InterPro" id="IPR041588">
    <property type="entry name" value="Integrase_H2C2"/>
</dbReference>
<dbReference type="PANTHER" id="PTHR37984:SF12">
    <property type="entry name" value="RIBONUCLEASE H"/>
    <property type="match status" value="1"/>
</dbReference>
<dbReference type="PROSITE" id="PS50878">
    <property type="entry name" value="RT_POL"/>
    <property type="match status" value="1"/>
</dbReference>
<dbReference type="Pfam" id="PF00078">
    <property type="entry name" value="RVT_1"/>
    <property type="match status" value="1"/>
</dbReference>
<dbReference type="InterPro" id="IPR012337">
    <property type="entry name" value="RNaseH-like_sf"/>
</dbReference>
<evidence type="ECO:0000256" key="2">
    <source>
        <dbReference type="ARBA" id="ARBA00012180"/>
    </source>
</evidence>
<dbReference type="Pfam" id="PF00665">
    <property type="entry name" value="rve"/>
    <property type="match status" value="1"/>
</dbReference>
<evidence type="ECO:0000256" key="9">
    <source>
        <dbReference type="ARBA" id="ARBA00022918"/>
    </source>
</evidence>
<dbReference type="Pfam" id="PF17917">
    <property type="entry name" value="RT_RNaseH"/>
    <property type="match status" value="1"/>
</dbReference>
<comment type="similarity">
    <text evidence="1">Belongs to the beta type-B retroviral polymerase family. HERV class-II K(HML-2) pol subfamily.</text>
</comment>
<feature type="compositionally biased region" description="Low complexity" evidence="11">
    <location>
        <begin position="260"/>
        <end position="278"/>
    </location>
</feature>
<evidence type="ECO:0000256" key="7">
    <source>
        <dbReference type="ARBA" id="ARBA00022759"/>
    </source>
</evidence>
<dbReference type="CDD" id="cd09274">
    <property type="entry name" value="RNase_HI_RT_Ty3"/>
    <property type="match status" value="1"/>
</dbReference>
<dbReference type="Gene3D" id="3.10.10.10">
    <property type="entry name" value="HIV Type 1 Reverse Transcriptase, subunit A, domain 1"/>
    <property type="match status" value="1"/>
</dbReference>
<feature type="compositionally biased region" description="Basic and acidic residues" evidence="11">
    <location>
        <begin position="183"/>
        <end position="199"/>
    </location>
</feature>
<evidence type="ECO:0000256" key="1">
    <source>
        <dbReference type="ARBA" id="ARBA00010879"/>
    </source>
</evidence>
<keyword evidence="6" id="KW-0540">Nuclease</keyword>
<keyword evidence="5" id="KW-0548">Nucleotidyltransferase</keyword>
<feature type="compositionally biased region" description="Basic and acidic residues" evidence="11">
    <location>
        <begin position="206"/>
        <end position="224"/>
    </location>
</feature>
<dbReference type="Pfam" id="PF17921">
    <property type="entry name" value="Integrase_H2C2"/>
    <property type="match status" value="1"/>
</dbReference>
<dbReference type="Gene3D" id="2.40.70.10">
    <property type="entry name" value="Acid Proteases"/>
    <property type="match status" value="1"/>
</dbReference>
<dbReference type="RefSeq" id="XP_060548611.1">
    <property type="nucleotide sequence ID" value="XM_060692628.1"/>
</dbReference>
<dbReference type="EC" id="2.7.7.49" evidence="3"/>
<evidence type="ECO:0000313" key="14">
    <source>
        <dbReference type="Proteomes" id="UP001652622"/>
    </source>
</evidence>
<feature type="region of interest" description="Disordered" evidence="11">
    <location>
        <begin position="260"/>
        <end position="302"/>
    </location>
</feature>
<keyword evidence="14" id="KW-1185">Reference proteome</keyword>
<dbReference type="Gene3D" id="3.30.70.270">
    <property type="match status" value="2"/>
</dbReference>
<keyword evidence="8" id="KW-0378">Hydrolase</keyword>
<dbReference type="Gene3D" id="1.10.340.70">
    <property type="match status" value="1"/>
</dbReference>
<feature type="compositionally biased region" description="Basic and acidic residues" evidence="11">
    <location>
        <begin position="293"/>
        <end position="302"/>
    </location>
</feature>
<feature type="region of interest" description="Disordered" evidence="11">
    <location>
        <begin position="169"/>
        <end position="228"/>
    </location>
</feature>
<dbReference type="InterPro" id="IPR021109">
    <property type="entry name" value="Peptidase_aspartic_dom_sf"/>
</dbReference>
<dbReference type="PROSITE" id="PS50994">
    <property type="entry name" value="INTEGRASE"/>
    <property type="match status" value="1"/>
</dbReference>
<sequence length="1394" mass="157073">MSAITPPAPFNPTGEDWEAYMERFYMFMEANDLLSLSEQRKRALFLTHCGPAVFKMAKALAAPADLKTMTWTTLQEILKAHYAPQASSLVRRHEFYWRDQREGETISAFVATLREIAAACDFLNLEEAMRDRLVLGLRDLTLQSRLLARPQITFKEALEEASATEASQKSAAAMKKMKSGPPVKEEAAVHYERAESGSKEEDEEDEVHHLRADRKERQQGKREAWCSGCEGNHPRAECRFWDAICQRCEKKGHIARVCRASQPASRRTRAPRSPANNRKFQTSGKRQPFGRGQRNDDHRVDRGETHQTIVIGHASAGRANKMAATVLIEGRPCKMEVDSGSSLSMVSWTTIKKLLPHITARDLKRQRLTLIDYQGNRIPVVGIGKFNVAYKTFKATLPLTIVDRDRPSLLGMEWFEPLGLAITGIDHIGNDTWEEDLMREFAEVFNNELGKYKGSPISFNLDPQVAPIRIKPQRVPFALRPKIDEQIDKLVAQGVLEPIDHARWETPIVTPIKPDGSVRLCGDYKSTLNKALQQSAYPIPVVQHLLHSLGRGKIFAKLDLAQAYQQLPVDEATAEAQTIVTHRGAFKCKRLQFGVSVVPGLFQSLMERLLQGIEGVIPYFDDVLISARDTAQLKQRLREVLTRFQKVGLKVKRDKCQLAETQVEFLGYLIDESGIRPTPGKLRAIKEAPTPKNKTELQAFLGLLNFYNIFLPQKATTAEPLHRLLDRKAEWKWGERERKAFKDIKNLLTLDRILVQYSGTLPIRLTCDVSPFGIGAVLSHKMPNGTEAPITFFSRTLSKPERNYSQLDKEALAAVAGIKRFHEYLYGRSFELITDHKPLLGIIAGDKPTPPVLSPRMLRWVEFLAAYNYTLLHHPGKSIDHADALSRCPLPETGEDPAPAMNTLLIETMEEARISAADIARATSKDKTLARILNWIWKGWPEEKDISTEFLPYKRRQNELSGLRGCVLWGDRVIVPNTLRQQTLRLLHDGHPGIVRMKALARSYVWWPGMDKEIETWVSSCTNCQESRAAPNSAPVHDWENPGTPWARLHIDFAGPCKGNTFLVIVDTYSKWLEVVLMTTTTADAVIKVLRRLFATHGIPDLIVSDNGPPFTSNTFEMFLADQGIRHALSAPKKPSTNGLAERMVRSTKETLMRLGPGDIQAKLDKLLAIQHITPSATTHRSPAELLMGRKLRSPLDRLHPQYSTEKPTDSTSRIREFQPGDRVYAKNLSGNPLWVPATITQVTGPLSYRVQTTDGQLWKRHIDQLRGRLTRVESEPQHNNQGEGKDKQAVPERAKTQTPGLDTPNTSPEEDNSEHVPETTEEVTGAERSRRGQPSKVGEGGESTPETEFERVLEPTQREQRTSTSQPEGTGMTELRRSGRTSKRPAYLRNYVA</sequence>
<protein>
    <recommendedName>
        <fullName evidence="10">Gypsy retrotransposon integrase-like protein 1</fullName>
        <ecNumber evidence="3">2.7.7.49</ecNumber>
        <ecNumber evidence="2">3.1.26.4</ecNumber>
    </recommendedName>
</protein>
<dbReference type="Proteomes" id="UP001652622">
    <property type="component" value="Unplaced"/>
</dbReference>
<feature type="domain" description="Reverse transcriptase" evidence="12">
    <location>
        <begin position="492"/>
        <end position="670"/>
    </location>
</feature>
<dbReference type="Gene3D" id="3.30.420.10">
    <property type="entry name" value="Ribonuclease H-like superfamily/Ribonuclease H"/>
    <property type="match status" value="1"/>
</dbReference>
<feature type="region of interest" description="Disordered" evidence="11">
    <location>
        <begin position="1272"/>
        <end position="1394"/>
    </location>
</feature>
<accession>A0ABM3ZJR9</accession>
<evidence type="ECO:0000256" key="11">
    <source>
        <dbReference type="SAM" id="MobiDB-lite"/>
    </source>
</evidence>
<dbReference type="PANTHER" id="PTHR37984">
    <property type="entry name" value="PROTEIN CBG26694"/>
    <property type="match status" value="1"/>
</dbReference>
<gene>
    <name evidence="15" type="primary">LOC132712113</name>
</gene>
<feature type="compositionally biased region" description="Basic and acidic residues" evidence="11">
    <location>
        <begin position="1284"/>
        <end position="1296"/>
    </location>
</feature>
<reference evidence="15" key="1">
    <citation type="submission" date="2025-08" db="UniProtKB">
        <authorList>
            <consortium name="RefSeq"/>
        </authorList>
    </citation>
    <scope>IDENTIFICATION</scope>
    <source>
        <tissue evidence="15">Blood</tissue>
    </source>
</reference>
<dbReference type="EC" id="3.1.26.4" evidence="2"/>
<evidence type="ECO:0000313" key="15">
    <source>
        <dbReference type="RefSeq" id="XP_060548611.1"/>
    </source>
</evidence>
<evidence type="ECO:0000259" key="13">
    <source>
        <dbReference type="PROSITE" id="PS50994"/>
    </source>
</evidence>
<dbReference type="InterPro" id="IPR041373">
    <property type="entry name" value="RT_RNaseH"/>
</dbReference>
<dbReference type="InterPro" id="IPR043128">
    <property type="entry name" value="Rev_trsase/Diguanyl_cyclase"/>
</dbReference>
<organism evidence="14 15">
    <name type="scientific">Pantherophis guttatus</name>
    <name type="common">Corn snake</name>
    <name type="synonym">Elaphe guttata</name>
    <dbReference type="NCBI Taxonomy" id="94885"/>
    <lineage>
        <taxon>Eukaryota</taxon>
        <taxon>Metazoa</taxon>
        <taxon>Chordata</taxon>
        <taxon>Craniata</taxon>
        <taxon>Vertebrata</taxon>
        <taxon>Euteleostomi</taxon>
        <taxon>Lepidosauria</taxon>
        <taxon>Squamata</taxon>
        <taxon>Bifurcata</taxon>
        <taxon>Unidentata</taxon>
        <taxon>Episquamata</taxon>
        <taxon>Toxicofera</taxon>
        <taxon>Serpentes</taxon>
        <taxon>Colubroidea</taxon>
        <taxon>Colubridae</taxon>
        <taxon>Colubrinae</taxon>
        <taxon>Pantherophis</taxon>
    </lineage>
</organism>
<dbReference type="SUPFAM" id="SSF53098">
    <property type="entry name" value="Ribonuclease H-like"/>
    <property type="match status" value="1"/>
</dbReference>
<evidence type="ECO:0000256" key="5">
    <source>
        <dbReference type="ARBA" id="ARBA00022695"/>
    </source>
</evidence>
<evidence type="ECO:0000256" key="10">
    <source>
        <dbReference type="ARBA" id="ARBA00039658"/>
    </source>
</evidence>